<keyword evidence="3 7" id="KW-0812">Transmembrane</keyword>
<keyword evidence="4 7" id="KW-1133">Transmembrane helix</keyword>
<evidence type="ECO:0000313" key="10">
    <source>
        <dbReference type="Proteomes" id="UP001213623"/>
    </source>
</evidence>
<evidence type="ECO:0000256" key="6">
    <source>
        <dbReference type="SAM" id="MobiDB-lite"/>
    </source>
</evidence>
<feature type="transmembrane region" description="Helical" evidence="7">
    <location>
        <begin position="85"/>
        <end position="105"/>
    </location>
</feature>
<feature type="transmembrane region" description="Helical" evidence="7">
    <location>
        <begin position="435"/>
        <end position="455"/>
    </location>
</feature>
<feature type="transmembrane region" description="Helical" evidence="7">
    <location>
        <begin position="112"/>
        <end position="136"/>
    </location>
</feature>
<comment type="subcellular location">
    <subcellularLocation>
        <location evidence="1">Membrane</location>
        <topology evidence="1">Multi-pass membrane protein</topology>
    </subcellularLocation>
</comment>
<accession>A0AAF0ELS1</accession>
<feature type="domain" description="Major facilitator superfamily (MFS) profile" evidence="8">
    <location>
        <begin position="46"/>
        <end position="459"/>
    </location>
</feature>
<evidence type="ECO:0000256" key="2">
    <source>
        <dbReference type="ARBA" id="ARBA00022448"/>
    </source>
</evidence>
<feature type="transmembrane region" description="Helical" evidence="7">
    <location>
        <begin position="341"/>
        <end position="358"/>
    </location>
</feature>
<dbReference type="AlphaFoldDB" id="A0AAF0ELS1"/>
<evidence type="ECO:0000256" key="1">
    <source>
        <dbReference type="ARBA" id="ARBA00004141"/>
    </source>
</evidence>
<feature type="transmembrane region" description="Helical" evidence="7">
    <location>
        <begin position="175"/>
        <end position="195"/>
    </location>
</feature>
<name>A0AAF0ELS1_9BASI</name>
<gene>
    <name evidence="9" type="ORF">MNAN1_003781</name>
</gene>
<feature type="transmembrane region" description="Helical" evidence="7">
    <location>
        <begin position="398"/>
        <end position="415"/>
    </location>
</feature>
<evidence type="ECO:0000256" key="7">
    <source>
        <dbReference type="SAM" id="Phobius"/>
    </source>
</evidence>
<feature type="transmembrane region" description="Helical" evidence="7">
    <location>
        <begin position="142"/>
        <end position="163"/>
    </location>
</feature>
<dbReference type="InterPro" id="IPR036259">
    <property type="entry name" value="MFS_trans_sf"/>
</dbReference>
<evidence type="ECO:0000256" key="3">
    <source>
        <dbReference type="ARBA" id="ARBA00022692"/>
    </source>
</evidence>
<proteinExistence type="predicted"/>
<feature type="transmembrane region" description="Helical" evidence="7">
    <location>
        <begin position="317"/>
        <end position="334"/>
    </location>
</feature>
<evidence type="ECO:0000313" key="9">
    <source>
        <dbReference type="EMBL" id="WFD28767.1"/>
    </source>
</evidence>
<dbReference type="InterPro" id="IPR020846">
    <property type="entry name" value="MFS_dom"/>
</dbReference>
<feature type="region of interest" description="Disordered" evidence="6">
    <location>
        <begin position="472"/>
        <end position="494"/>
    </location>
</feature>
<dbReference type="PROSITE" id="PS50850">
    <property type="entry name" value="MFS"/>
    <property type="match status" value="1"/>
</dbReference>
<evidence type="ECO:0000259" key="8">
    <source>
        <dbReference type="PROSITE" id="PS50850"/>
    </source>
</evidence>
<keyword evidence="2" id="KW-0813">Transport</keyword>
<feature type="transmembrane region" description="Helical" evidence="7">
    <location>
        <begin position="364"/>
        <end position="386"/>
    </location>
</feature>
<dbReference type="SUPFAM" id="SSF103473">
    <property type="entry name" value="MFS general substrate transporter"/>
    <property type="match status" value="1"/>
</dbReference>
<organism evidence="9 10">
    <name type="scientific">Malassezia nana</name>
    <dbReference type="NCBI Taxonomy" id="180528"/>
    <lineage>
        <taxon>Eukaryota</taxon>
        <taxon>Fungi</taxon>
        <taxon>Dikarya</taxon>
        <taxon>Basidiomycota</taxon>
        <taxon>Ustilaginomycotina</taxon>
        <taxon>Malasseziomycetes</taxon>
        <taxon>Malasseziales</taxon>
        <taxon>Malasseziaceae</taxon>
        <taxon>Malassezia</taxon>
    </lineage>
</organism>
<sequence>MWAEKPVETLDELNQQSLDGFSASVALDSASKAEQRRLVRKLDVILLPLASGCVLLQMLDKTLLNYASLMNLQLDLHLTSSDFNWLGSIFYFGYLAGTFLHAYFLQHAPLSPYLAVVMVVWGIILTCHAAAMNFSAFMAVRFFLGFMEAAINPGFILLTGRFYQRGEQVIRTAIWYSMNGWAMIVGGAMTYGILIHPAPILNRWQEMFVGVGCVTMAFGLLCLCIMPSSPNTTHYLNEREKSIAVMRIAANKSGIHDPHFKGYQCKEAFLDVRLYLFFFAFVTVNISNGGISIYATQIINAFGFDKPESALLDMSKGLAEVVAVVIGTLMFMLWKRRDVPCLFGYVVAIVGGVMMSVLDASHKVTRVAGLSLLYFFPISYPMFYSWMNGCVSGTTKRIIFNAGLQVAYCVGNIIGPQIYPSNSQSYYTTATTVDYVMFAVSAMFVLMLTFVHFVWNRTRDRQGLKVESMDPEEQIAADLSDKTDKERASYRYPY</sequence>
<feature type="transmembrane region" description="Helical" evidence="7">
    <location>
        <begin position="42"/>
        <end position="59"/>
    </location>
</feature>
<dbReference type="GO" id="GO:0022857">
    <property type="term" value="F:transmembrane transporter activity"/>
    <property type="evidence" value="ECO:0007669"/>
    <property type="project" value="InterPro"/>
</dbReference>
<keyword evidence="5 7" id="KW-0472">Membrane</keyword>
<feature type="transmembrane region" description="Helical" evidence="7">
    <location>
        <begin position="207"/>
        <end position="226"/>
    </location>
</feature>
<dbReference type="Pfam" id="PF07690">
    <property type="entry name" value="MFS_1"/>
    <property type="match status" value="1"/>
</dbReference>
<keyword evidence="10" id="KW-1185">Reference proteome</keyword>
<dbReference type="EMBL" id="CP119899">
    <property type="protein sequence ID" value="WFD28767.1"/>
    <property type="molecule type" value="Genomic_DNA"/>
</dbReference>
<feature type="transmembrane region" description="Helical" evidence="7">
    <location>
        <begin position="274"/>
        <end position="297"/>
    </location>
</feature>
<evidence type="ECO:0000256" key="4">
    <source>
        <dbReference type="ARBA" id="ARBA00022989"/>
    </source>
</evidence>
<protein>
    <recommendedName>
        <fullName evidence="8">Major facilitator superfamily (MFS) profile domain-containing protein</fullName>
    </recommendedName>
</protein>
<dbReference type="InterPro" id="IPR011701">
    <property type="entry name" value="MFS"/>
</dbReference>
<reference evidence="9" key="1">
    <citation type="submission" date="2023-03" db="EMBL/GenBank/DDBJ databases">
        <title>Mating type loci evolution in Malassezia.</title>
        <authorList>
            <person name="Coelho M.A."/>
        </authorList>
    </citation>
    <scope>NUCLEOTIDE SEQUENCE</scope>
    <source>
        <strain evidence="9">CBS 9557</strain>
    </source>
</reference>
<dbReference type="PANTHER" id="PTHR43791:SF59">
    <property type="entry name" value="TRANSPORTER, PUTATIVE (AFU_ORTHOLOGUE AFUA_1G06550)-RELATED"/>
    <property type="match status" value="1"/>
</dbReference>
<dbReference type="Proteomes" id="UP001213623">
    <property type="component" value="Chromosome 8"/>
</dbReference>
<dbReference type="PANTHER" id="PTHR43791">
    <property type="entry name" value="PERMEASE-RELATED"/>
    <property type="match status" value="1"/>
</dbReference>
<evidence type="ECO:0000256" key="5">
    <source>
        <dbReference type="ARBA" id="ARBA00023136"/>
    </source>
</evidence>
<dbReference type="GO" id="GO:0016020">
    <property type="term" value="C:membrane"/>
    <property type="evidence" value="ECO:0007669"/>
    <property type="project" value="UniProtKB-SubCell"/>
</dbReference>
<dbReference type="Gene3D" id="1.20.1250.20">
    <property type="entry name" value="MFS general substrate transporter like domains"/>
    <property type="match status" value="1"/>
</dbReference>
<feature type="compositionally biased region" description="Basic and acidic residues" evidence="6">
    <location>
        <begin position="479"/>
        <end position="494"/>
    </location>
</feature>